<proteinExistence type="predicted"/>
<dbReference type="EMBL" id="CP066681">
    <property type="protein sequence ID" value="QQG36019.1"/>
    <property type="molecule type" value="Genomic_DNA"/>
</dbReference>
<accession>A0A7T5UG97</accession>
<organism evidence="1 2">
    <name type="scientific">Micavibrio aeruginosavorus</name>
    <dbReference type="NCBI Taxonomy" id="349221"/>
    <lineage>
        <taxon>Bacteria</taxon>
        <taxon>Pseudomonadati</taxon>
        <taxon>Bdellovibrionota</taxon>
        <taxon>Bdellovibrionia</taxon>
        <taxon>Bdellovibrionales</taxon>
        <taxon>Pseudobdellovibrionaceae</taxon>
        <taxon>Micavibrio</taxon>
    </lineage>
</organism>
<name>A0A7T5UG97_9BACT</name>
<gene>
    <name evidence="1" type="ORF">HYS17_11040</name>
</gene>
<protein>
    <submittedName>
        <fullName evidence="1">Uncharacterized protein</fullName>
    </submittedName>
</protein>
<sequence length="162" mass="17856">MTYQGMHRESVSRSDQTYILIPNSVNKLPERIEAAQALRLVNNASIDDDLALFKVSERIQGDPQLESQVRGFWITSKGLLLHGTMDAAFRLTHAYDVQDTPEAMSAPSLLGSIRSSFKGSMEYYTGCVRREIESISQMFDGFAGHVPAAVPSSFAPRMALAA</sequence>
<reference evidence="1 2" key="1">
    <citation type="submission" date="2020-07" db="EMBL/GenBank/DDBJ databases">
        <title>Huge and variable diversity of episymbiotic CPR bacteria and DPANN archaea in groundwater ecosystems.</title>
        <authorList>
            <person name="He C.Y."/>
            <person name="Keren R."/>
            <person name="Whittaker M."/>
            <person name="Farag I.F."/>
            <person name="Doudna J."/>
            <person name="Cate J.H.D."/>
            <person name="Banfield J.F."/>
        </authorList>
    </citation>
    <scope>NUCLEOTIDE SEQUENCE [LARGE SCALE GENOMIC DNA]</scope>
    <source>
        <strain evidence="1">NC_groundwater_70_Ag_B-0.1um_54_66</strain>
    </source>
</reference>
<dbReference type="Proteomes" id="UP000595362">
    <property type="component" value="Chromosome"/>
</dbReference>
<evidence type="ECO:0000313" key="2">
    <source>
        <dbReference type="Proteomes" id="UP000595362"/>
    </source>
</evidence>
<evidence type="ECO:0000313" key="1">
    <source>
        <dbReference type="EMBL" id="QQG36019.1"/>
    </source>
</evidence>
<dbReference type="AlphaFoldDB" id="A0A7T5UG97"/>